<evidence type="ECO:0000313" key="3">
    <source>
        <dbReference type="EMBL" id="TYC10663.1"/>
    </source>
</evidence>
<evidence type="ECO:0000259" key="2">
    <source>
        <dbReference type="Pfam" id="PF13372"/>
    </source>
</evidence>
<evidence type="ECO:0000313" key="4">
    <source>
        <dbReference type="Proteomes" id="UP000323621"/>
    </source>
</evidence>
<comment type="caution">
    <text evidence="3">The sequence shown here is derived from an EMBL/GenBank/DDBJ whole genome shotgun (WGS) entry which is preliminary data.</text>
</comment>
<feature type="domain" description="Alginate export" evidence="2">
    <location>
        <begin position="67"/>
        <end position="385"/>
    </location>
</feature>
<keyword evidence="1" id="KW-0732">Signal</keyword>
<name>A0ABY3M8U3_9FLAO</name>
<keyword evidence="4" id="KW-1185">Reference proteome</keyword>
<protein>
    <recommendedName>
        <fullName evidence="2">Alginate export domain-containing protein</fullName>
    </recommendedName>
</protein>
<dbReference type="Pfam" id="PF13372">
    <property type="entry name" value="Alginate_exp"/>
    <property type="match status" value="1"/>
</dbReference>
<organism evidence="3 4">
    <name type="scientific">Bizionia gelidisalsuginis</name>
    <dbReference type="NCBI Taxonomy" id="291188"/>
    <lineage>
        <taxon>Bacteria</taxon>
        <taxon>Pseudomonadati</taxon>
        <taxon>Bacteroidota</taxon>
        <taxon>Flavobacteriia</taxon>
        <taxon>Flavobacteriales</taxon>
        <taxon>Flavobacteriaceae</taxon>
        <taxon>Bizionia</taxon>
    </lineage>
</organism>
<proteinExistence type="predicted"/>
<evidence type="ECO:0000256" key="1">
    <source>
        <dbReference type="SAM" id="SignalP"/>
    </source>
</evidence>
<sequence length="421" mass="47521">MKNYCLLMLFLALSQVFYAQNFEVSAEVRPRFEYRNGYKTLPVDSLDAAAFVSQRTRLNFDYEQTYFKTYLSIQDVRVWGDVPTLNTTDNNGLSVHEAWAELFLAPQFTLKLGRQEIVYDDQRIFGSVGWAQQGRSHDAVLAIYKPNAKHHFELGLALNATSESLTKTDYTLNNYKAFQYLWYHTAVNNVSLSFLVLNNGLTYYAAPQEEKVDYNQTIGTYLTFSENNVSAEASLYYQTGKIANRNLSAYNAAAQLNYSLTDNFITGVGAEYLSGTDMNTTSTDLKSFTPWFGTNHKFNGAMDYFYVGSHSNSVGLIDAFINLKYQKNKLKVGVTPHAFWSAATVVDASNKTVDDYLGTEIDLKVTYNWQKEVSFQVGYSQLFGTETLEVLKGGNHKATTNWGWAMVTVKPSLFKSSGNNN</sequence>
<dbReference type="Gene3D" id="2.40.160.100">
    <property type="match status" value="1"/>
</dbReference>
<dbReference type="InterPro" id="IPR025388">
    <property type="entry name" value="Alginate_export_dom"/>
</dbReference>
<dbReference type="InterPro" id="IPR053728">
    <property type="entry name" value="Alginate_Permeability_Chnl"/>
</dbReference>
<feature type="signal peptide" evidence="1">
    <location>
        <begin position="1"/>
        <end position="19"/>
    </location>
</feature>
<reference evidence="3 4" key="1">
    <citation type="submission" date="2019-08" db="EMBL/GenBank/DDBJ databases">
        <title>Genomes of Antarctic Bizionia species.</title>
        <authorList>
            <person name="Bowman J.P."/>
        </authorList>
    </citation>
    <scope>NUCLEOTIDE SEQUENCE [LARGE SCALE GENOMIC DNA]</scope>
    <source>
        <strain evidence="3 4">IC164</strain>
    </source>
</reference>
<feature type="chain" id="PRO_5045424976" description="Alginate export domain-containing protein" evidence="1">
    <location>
        <begin position="20"/>
        <end position="421"/>
    </location>
</feature>
<gene>
    <name evidence="3" type="ORF">ES677_11375</name>
</gene>
<dbReference type="EMBL" id="VSKN01000016">
    <property type="protein sequence ID" value="TYC10663.1"/>
    <property type="molecule type" value="Genomic_DNA"/>
</dbReference>
<accession>A0ABY3M8U3</accession>
<dbReference type="RefSeq" id="WP_148381299.1">
    <property type="nucleotide sequence ID" value="NZ_VSKN01000016.1"/>
</dbReference>
<dbReference type="SUPFAM" id="SSF56935">
    <property type="entry name" value="Porins"/>
    <property type="match status" value="1"/>
</dbReference>
<dbReference type="Proteomes" id="UP000323621">
    <property type="component" value="Unassembled WGS sequence"/>
</dbReference>